<feature type="chain" id="PRO_5036403117" evidence="1">
    <location>
        <begin position="23"/>
        <end position="284"/>
    </location>
</feature>
<keyword evidence="1" id="KW-0732">Signal</keyword>
<dbReference type="InterPro" id="IPR001611">
    <property type="entry name" value="Leu-rich_rpt"/>
</dbReference>
<dbReference type="Gene3D" id="3.80.10.10">
    <property type="entry name" value="Ribonuclease Inhibitor"/>
    <property type="match status" value="1"/>
</dbReference>
<keyword evidence="3" id="KW-1185">Reference proteome</keyword>
<organism evidence="2">
    <name type="scientific">Darwinula stevensoni</name>
    <dbReference type="NCBI Taxonomy" id="69355"/>
    <lineage>
        <taxon>Eukaryota</taxon>
        <taxon>Metazoa</taxon>
        <taxon>Ecdysozoa</taxon>
        <taxon>Arthropoda</taxon>
        <taxon>Crustacea</taxon>
        <taxon>Oligostraca</taxon>
        <taxon>Ostracoda</taxon>
        <taxon>Podocopa</taxon>
        <taxon>Podocopida</taxon>
        <taxon>Darwinulocopina</taxon>
        <taxon>Darwinuloidea</taxon>
        <taxon>Darwinulidae</taxon>
        <taxon>Darwinula</taxon>
    </lineage>
</organism>
<dbReference type="EMBL" id="CAJPEV010002416">
    <property type="protein sequence ID" value="CAG0896805.1"/>
    <property type="molecule type" value="Genomic_DNA"/>
</dbReference>
<proteinExistence type="predicted"/>
<name>A0A7R9FNU5_9CRUS</name>
<dbReference type="SUPFAM" id="SSF52058">
    <property type="entry name" value="L domain-like"/>
    <property type="match status" value="1"/>
</dbReference>
<protein>
    <submittedName>
        <fullName evidence="2">Uncharacterized protein</fullName>
    </submittedName>
</protein>
<dbReference type="InterPro" id="IPR032675">
    <property type="entry name" value="LRR_dom_sf"/>
</dbReference>
<accession>A0A7R9FNU5</accession>
<dbReference type="Proteomes" id="UP000677054">
    <property type="component" value="Unassembled WGS sequence"/>
</dbReference>
<evidence type="ECO:0000313" key="2">
    <source>
        <dbReference type="EMBL" id="CAD7249640.1"/>
    </source>
</evidence>
<gene>
    <name evidence="2" type="ORF">DSTB1V02_LOCUS9428</name>
</gene>
<evidence type="ECO:0000256" key="1">
    <source>
        <dbReference type="SAM" id="SignalP"/>
    </source>
</evidence>
<evidence type="ECO:0000313" key="3">
    <source>
        <dbReference type="Proteomes" id="UP000677054"/>
    </source>
</evidence>
<dbReference type="OrthoDB" id="2013775at2759"/>
<reference evidence="2" key="1">
    <citation type="submission" date="2020-11" db="EMBL/GenBank/DDBJ databases">
        <authorList>
            <person name="Tran Van P."/>
        </authorList>
    </citation>
    <scope>NUCLEOTIDE SEQUENCE</scope>
</reference>
<feature type="signal peptide" evidence="1">
    <location>
        <begin position="1"/>
        <end position="22"/>
    </location>
</feature>
<sequence length="284" mass="31616">MMRIFPILDCILFSTWVNVVRLQGLCPEPQYISPCTCSDFEESENGTVDCSDAETTASIFDTFNNASWSSTELMKFRLSESKAVLDLSHGIFGNITFQRIYSYKTTIRTIHPSTLNSSRERLQSLNIWNSRLEDFPFTVLPELTNLKILDLHGNALKTVPPLESESLKELYLPLAIARSSDKVEEGWAGAWGSKAGGGGAGGTGSCRSVVVDVLTVSTRTTLVEKASKDEPDYRGEYCDPTFRYYGRACFRASCDDRIQGIRLLEYQGDCPSRISGLRSSFCDT</sequence>
<dbReference type="EMBL" id="LR901933">
    <property type="protein sequence ID" value="CAD7249640.1"/>
    <property type="molecule type" value="Genomic_DNA"/>
</dbReference>
<dbReference type="PROSITE" id="PS51450">
    <property type="entry name" value="LRR"/>
    <property type="match status" value="1"/>
</dbReference>
<dbReference type="AlphaFoldDB" id="A0A7R9FNU5"/>
<dbReference type="Pfam" id="PF13855">
    <property type="entry name" value="LRR_8"/>
    <property type="match status" value="1"/>
</dbReference>